<dbReference type="EMBL" id="WXYO01000002">
    <property type="protein sequence ID" value="NAS11308.1"/>
    <property type="molecule type" value="Genomic_DNA"/>
</dbReference>
<name>A0A6L9E9T8_9FLAO</name>
<evidence type="ECO:0000256" key="1">
    <source>
        <dbReference type="SAM" id="SignalP"/>
    </source>
</evidence>
<dbReference type="AlphaFoldDB" id="A0A6L9E9T8"/>
<dbReference type="PANTHER" id="PTHR43818:SF12">
    <property type="entry name" value="NADH-DEPENDENT DEHYDROGENASE-RELATED"/>
    <property type="match status" value="1"/>
</dbReference>
<proteinExistence type="predicted"/>
<feature type="signal peptide" evidence="1">
    <location>
        <begin position="1"/>
        <end position="25"/>
    </location>
</feature>
<dbReference type="PANTHER" id="PTHR43818">
    <property type="entry name" value="BCDNA.GH03377"/>
    <property type="match status" value="1"/>
</dbReference>
<dbReference type="InterPro" id="IPR050463">
    <property type="entry name" value="Gfo/Idh/MocA_oxidrdct_glycsds"/>
</dbReference>
<dbReference type="SUPFAM" id="SSF55347">
    <property type="entry name" value="Glyceraldehyde-3-phosphate dehydrogenase-like, C-terminal domain"/>
    <property type="match status" value="1"/>
</dbReference>
<keyword evidence="1" id="KW-0732">Signal</keyword>
<dbReference type="Gene3D" id="3.30.360.10">
    <property type="entry name" value="Dihydrodipicolinate Reductase, domain 2"/>
    <property type="match status" value="1"/>
</dbReference>
<dbReference type="SUPFAM" id="SSF51735">
    <property type="entry name" value="NAD(P)-binding Rossmann-fold domains"/>
    <property type="match status" value="1"/>
</dbReference>
<dbReference type="Gene3D" id="3.40.50.720">
    <property type="entry name" value="NAD(P)-binding Rossmann-like Domain"/>
    <property type="match status" value="1"/>
</dbReference>
<accession>A0A6L9E9T8</accession>
<dbReference type="InterPro" id="IPR000683">
    <property type="entry name" value="Gfo/Idh/MocA-like_OxRdtase_N"/>
</dbReference>
<evidence type="ECO:0000259" key="2">
    <source>
        <dbReference type="Pfam" id="PF01408"/>
    </source>
</evidence>
<dbReference type="RefSeq" id="WP_161434345.1">
    <property type="nucleotide sequence ID" value="NZ_WXYO01000002.1"/>
</dbReference>
<dbReference type="GO" id="GO:0000166">
    <property type="term" value="F:nucleotide binding"/>
    <property type="evidence" value="ECO:0007669"/>
    <property type="project" value="InterPro"/>
</dbReference>
<comment type="caution">
    <text evidence="4">The sequence shown here is derived from an EMBL/GenBank/DDBJ whole genome shotgun (WGS) entry which is preliminary data.</text>
</comment>
<dbReference type="InterPro" id="IPR055170">
    <property type="entry name" value="GFO_IDH_MocA-like_dom"/>
</dbReference>
<evidence type="ECO:0000313" key="5">
    <source>
        <dbReference type="Proteomes" id="UP000475249"/>
    </source>
</evidence>
<organism evidence="4 5">
    <name type="scientific">Poritiphilus flavus</name>
    <dbReference type="NCBI Taxonomy" id="2697053"/>
    <lineage>
        <taxon>Bacteria</taxon>
        <taxon>Pseudomonadati</taxon>
        <taxon>Bacteroidota</taxon>
        <taxon>Flavobacteriia</taxon>
        <taxon>Flavobacteriales</taxon>
        <taxon>Flavobacteriaceae</taxon>
        <taxon>Poritiphilus</taxon>
    </lineage>
</organism>
<evidence type="ECO:0000313" key="4">
    <source>
        <dbReference type="EMBL" id="NAS11308.1"/>
    </source>
</evidence>
<keyword evidence="5" id="KW-1185">Reference proteome</keyword>
<dbReference type="InterPro" id="IPR036291">
    <property type="entry name" value="NAD(P)-bd_dom_sf"/>
</dbReference>
<evidence type="ECO:0000259" key="3">
    <source>
        <dbReference type="Pfam" id="PF22725"/>
    </source>
</evidence>
<dbReference type="Proteomes" id="UP000475249">
    <property type="component" value="Unassembled WGS sequence"/>
</dbReference>
<feature type="domain" description="Gfo/Idh/MocA-like oxidoreductase N-terminal" evidence="2">
    <location>
        <begin position="37"/>
        <end position="157"/>
    </location>
</feature>
<reference evidence="4 5" key="1">
    <citation type="submission" date="2020-01" db="EMBL/GenBank/DDBJ databases">
        <title>Bacteria diversity of Porities sp.</title>
        <authorList>
            <person name="Wang G."/>
        </authorList>
    </citation>
    <scope>NUCLEOTIDE SEQUENCE [LARGE SCALE GENOMIC DNA]</scope>
    <source>
        <strain evidence="4 5">R33</strain>
    </source>
</reference>
<sequence length="396" mass="43492">MDRRNFMIKSTLASAALGGSTSVMARMMPGLSPNDSIRIGIIGTGDRGSGLIPHINKINGLEVVACCDIIPFRLEAAIAKTEGKAKAYKDYRKLLEDKSIDAVLVATPFSTHSEIAIDVLDAGKHLYCEKTLAKGYDGIQNLVTKAKGSKKIVQTGHQYHSSRLYTHAIDLISSGKIGKITAIDCTWNRNGNWRRPVPSPELERAINWRMYREYSGGLVAELCSHQLDFSNWVMDATPKKVMGSGGIDYWKDGRETFDNVHLIYTYPNGVRAKFTSLTSNAMDGYRVRVMGDKGSLVLGFSKAWFYPEGSYKKELGNVDGVAGATVKWEQGKGIPIEVEHADPSAQALMDFRDSIVNNVPPTSDIVTGAKAAVCVQMGLEAMYNETIVSWKQDLNI</sequence>
<protein>
    <submittedName>
        <fullName evidence="4">Gfo/Idh/MocA family oxidoreductase</fullName>
    </submittedName>
</protein>
<dbReference type="Pfam" id="PF22725">
    <property type="entry name" value="GFO_IDH_MocA_C3"/>
    <property type="match status" value="1"/>
</dbReference>
<feature type="chain" id="PRO_5027105226" evidence="1">
    <location>
        <begin position="26"/>
        <end position="396"/>
    </location>
</feature>
<gene>
    <name evidence="4" type="ORF">GTQ38_04800</name>
</gene>
<dbReference type="Pfam" id="PF01408">
    <property type="entry name" value="GFO_IDH_MocA"/>
    <property type="match status" value="1"/>
</dbReference>
<feature type="domain" description="GFO/IDH/MocA-like oxidoreductase" evidence="3">
    <location>
        <begin position="167"/>
        <end position="297"/>
    </location>
</feature>